<dbReference type="Gene3D" id="2.130.10.130">
    <property type="entry name" value="Integrin alpha, N-terminal"/>
    <property type="match status" value="1"/>
</dbReference>
<dbReference type="Pfam" id="PF13583">
    <property type="entry name" value="Reprolysin_4"/>
    <property type="match status" value="1"/>
</dbReference>
<dbReference type="InterPro" id="IPR013517">
    <property type="entry name" value="FG-GAP"/>
</dbReference>
<organism evidence="3 4">
    <name type="scientific">Lysobacter gummosus</name>
    <dbReference type="NCBI Taxonomy" id="262324"/>
    <lineage>
        <taxon>Bacteria</taxon>
        <taxon>Pseudomonadati</taxon>
        <taxon>Pseudomonadota</taxon>
        <taxon>Gammaproteobacteria</taxon>
        <taxon>Lysobacterales</taxon>
        <taxon>Lysobacteraceae</taxon>
        <taxon>Lysobacter</taxon>
    </lineage>
</organism>
<feature type="signal peptide" evidence="2">
    <location>
        <begin position="1"/>
        <end position="19"/>
    </location>
</feature>
<reference evidence="3 4" key="1">
    <citation type="submission" date="2022-03" db="EMBL/GenBank/DDBJ databases">
        <title>Complete genome sequence of Lysobacter capsici VKM B-2533 and Lysobacter gummosus 10.1.1, promising sources of lytic agents.</title>
        <authorList>
            <person name="Tarlachkov S.V."/>
            <person name="Kudryakova I.V."/>
            <person name="Afoshin A.S."/>
            <person name="Leontyevskaya E.A."/>
            <person name="Leontyevskaya N.V."/>
        </authorList>
    </citation>
    <scope>NUCLEOTIDE SEQUENCE [LARGE SCALE GENOMIC DNA]</scope>
    <source>
        <strain evidence="3 4">10.1.1</strain>
    </source>
</reference>
<evidence type="ECO:0000313" key="3">
    <source>
        <dbReference type="EMBL" id="UNP31896.1"/>
    </source>
</evidence>
<dbReference type="EMBL" id="CP093547">
    <property type="protein sequence ID" value="UNP31896.1"/>
    <property type="molecule type" value="Genomic_DNA"/>
</dbReference>
<dbReference type="InterPro" id="IPR028994">
    <property type="entry name" value="Integrin_alpha_N"/>
</dbReference>
<evidence type="ECO:0000313" key="4">
    <source>
        <dbReference type="Proteomes" id="UP000829194"/>
    </source>
</evidence>
<dbReference type="Gene3D" id="3.40.390.10">
    <property type="entry name" value="Collagenase (Catalytic Domain)"/>
    <property type="match status" value="1"/>
</dbReference>
<name>A0ABY3XJU6_9GAMM</name>
<keyword evidence="4" id="KW-1185">Reference proteome</keyword>
<protein>
    <submittedName>
        <fullName evidence="3">FG-GAP-like repeat-containing protein</fullName>
    </submittedName>
</protein>
<accession>A0ABY3XJU6</accession>
<dbReference type="InterPro" id="IPR024079">
    <property type="entry name" value="MetalloPept_cat_dom_sf"/>
</dbReference>
<dbReference type="Proteomes" id="UP000829194">
    <property type="component" value="Chromosome"/>
</dbReference>
<keyword evidence="1 2" id="KW-0732">Signal</keyword>
<gene>
    <name evidence="3" type="ORF">MOV92_11855</name>
</gene>
<dbReference type="RefSeq" id="WP_148648864.1">
    <property type="nucleotide sequence ID" value="NZ_CP011131.1"/>
</dbReference>
<dbReference type="SUPFAM" id="SSF55486">
    <property type="entry name" value="Metalloproteases ('zincins'), catalytic domain"/>
    <property type="match status" value="1"/>
</dbReference>
<feature type="chain" id="PRO_5045464473" evidence="2">
    <location>
        <begin position="20"/>
        <end position="736"/>
    </location>
</feature>
<dbReference type="PANTHER" id="PTHR46580">
    <property type="entry name" value="SENSOR KINASE-RELATED"/>
    <property type="match status" value="1"/>
</dbReference>
<dbReference type="Pfam" id="PF13517">
    <property type="entry name" value="FG-GAP_3"/>
    <property type="match status" value="2"/>
</dbReference>
<sequence>MLKLTLLVAAIAASGPAVAATPSLFETMGPAKAITANTKTAGRELPVKLNPNALEHAITENGLWIQLPDNKRIFARTVRHQFLGDGNLLWVGKVMLKKNERTVVITMGRDAVFGSLVAGDGSPLKLETRKGATYLVVPDPKFDAMNQPGLKHAPDYIEAETLIPTKADMDRTRLALAKASVPVVDVFIGYTPGLVTRYGSQAAAVTRLNFLVSTTNQAFADSQVDATLRLVGTTLVNYSDTATNSAALSALGDKSGTGPLQVLRDARRTSGADMLTIVRPFLTPEHGNCGLATVNGSNLGAYTTAAASGANAAISDGKDDNSGYFCQDTTFAHELGHNWGLVHDSSNSSTPGPFPYTYGWRRTLPEGSFYTLMAYGADGQSLAPYYSNPDIYLCSGQPCGDAGTADQARALRQILPIASAFNQPLDPLIDINGDGSADVVYQNDGSLTYMLYESGSARGAGQQTMGTGYTLRAAGDFNGDHRTDLVWTSSARIPQIWITQPDGSFQLTAKAYTSYDVVGAADMSGDGKGDILFIKPSENKLRYWVMNGASTSTTKSFDITPGYTIVSARDFNGDGLADLMWSNAEHKLEFWQNNGNNTFTITASALQYDQNLRIVGSGDFNNDGKADLAFFNDGALLLSPTTVWLMDGGNRIGTQSVDGPVLSLLHDPIAVDRYSGGTASVMWSSGLRDLWLSRNDGTGENFSTTSILAYPASSPGSYYRNYPAGWTLFSGAPIAP</sequence>
<dbReference type="SUPFAM" id="SSF69318">
    <property type="entry name" value="Integrin alpha N-terminal domain"/>
    <property type="match status" value="1"/>
</dbReference>
<evidence type="ECO:0000256" key="2">
    <source>
        <dbReference type="SAM" id="SignalP"/>
    </source>
</evidence>
<proteinExistence type="predicted"/>
<evidence type="ECO:0000256" key="1">
    <source>
        <dbReference type="ARBA" id="ARBA00022729"/>
    </source>
</evidence>